<feature type="transmembrane region" description="Helical" evidence="1">
    <location>
        <begin position="12"/>
        <end position="34"/>
    </location>
</feature>
<evidence type="ECO:0008006" key="4">
    <source>
        <dbReference type="Google" id="ProtNLM"/>
    </source>
</evidence>
<accession>A0A2M7TAQ8</accession>
<feature type="transmembrane region" description="Helical" evidence="1">
    <location>
        <begin position="104"/>
        <end position="122"/>
    </location>
</feature>
<feature type="transmembrane region" description="Helical" evidence="1">
    <location>
        <begin position="80"/>
        <end position="98"/>
    </location>
</feature>
<dbReference type="Proteomes" id="UP000230956">
    <property type="component" value="Unassembled WGS sequence"/>
</dbReference>
<feature type="transmembrane region" description="Helical" evidence="1">
    <location>
        <begin position="40"/>
        <end position="59"/>
    </location>
</feature>
<feature type="transmembrane region" description="Helical" evidence="1">
    <location>
        <begin position="134"/>
        <end position="153"/>
    </location>
</feature>
<dbReference type="AlphaFoldDB" id="A0A2M7TAQ8"/>
<feature type="transmembrane region" description="Helical" evidence="1">
    <location>
        <begin position="364"/>
        <end position="390"/>
    </location>
</feature>
<evidence type="ECO:0000313" key="2">
    <source>
        <dbReference type="EMBL" id="PIZ42066.1"/>
    </source>
</evidence>
<gene>
    <name evidence="2" type="ORF">COY37_01050</name>
</gene>
<evidence type="ECO:0000256" key="1">
    <source>
        <dbReference type="SAM" id="Phobius"/>
    </source>
</evidence>
<reference evidence="3" key="1">
    <citation type="submission" date="2017-09" db="EMBL/GenBank/DDBJ databases">
        <title>Depth-based differentiation of microbial function through sediment-hosted aquifers and enrichment of novel symbionts in the deep terrestrial subsurface.</title>
        <authorList>
            <person name="Probst A.J."/>
            <person name="Ladd B."/>
            <person name="Jarett J.K."/>
            <person name="Geller-Mcgrath D.E."/>
            <person name="Sieber C.M.K."/>
            <person name="Emerson J.B."/>
            <person name="Anantharaman K."/>
            <person name="Thomas B.C."/>
            <person name="Malmstrom R."/>
            <person name="Stieglmeier M."/>
            <person name="Klingl A."/>
            <person name="Woyke T."/>
            <person name="Ryan C.M."/>
            <person name="Banfield J.F."/>
        </authorList>
    </citation>
    <scope>NUCLEOTIDE SEQUENCE [LARGE SCALE GENOMIC DNA]</scope>
</reference>
<feature type="transmembrane region" description="Helical" evidence="1">
    <location>
        <begin position="165"/>
        <end position="183"/>
    </location>
</feature>
<keyword evidence="1" id="KW-1133">Transmembrane helix</keyword>
<feature type="transmembrane region" description="Helical" evidence="1">
    <location>
        <begin position="247"/>
        <end position="273"/>
    </location>
</feature>
<organism evidence="2 3">
    <name type="scientific">Candidatus Aquicultor secundus</name>
    <dbReference type="NCBI Taxonomy" id="1973895"/>
    <lineage>
        <taxon>Bacteria</taxon>
        <taxon>Bacillati</taxon>
        <taxon>Actinomycetota</taxon>
        <taxon>Candidatus Aquicultoria</taxon>
        <taxon>Candidatus Aquicultorales</taxon>
        <taxon>Candidatus Aquicultoraceae</taxon>
        <taxon>Candidatus Aquicultor</taxon>
    </lineage>
</organism>
<evidence type="ECO:0000313" key="3">
    <source>
        <dbReference type="Proteomes" id="UP000230956"/>
    </source>
</evidence>
<dbReference type="RefSeq" id="WP_286678547.1">
    <property type="nucleotide sequence ID" value="NZ_MNXI01000091.1"/>
</dbReference>
<keyword evidence="1" id="KW-0812">Transmembrane</keyword>
<comment type="caution">
    <text evidence="2">The sequence shown here is derived from an EMBL/GenBank/DDBJ whole genome shotgun (WGS) entry which is preliminary data.</text>
</comment>
<feature type="transmembrane region" description="Helical" evidence="1">
    <location>
        <begin position="195"/>
        <end position="214"/>
    </location>
</feature>
<keyword evidence="1" id="KW-0472">Membrane</keyword>
<dbReference type="InterPro" id="IPR002760">
    <property type="entry name" value="O_anti_polymase"/>
</dbReference>
<protein>
    <recommendedName>
        <fullName evidence="4">Oligosaccharide repeat unit polymerase</fullName>
    </recommendedName>
</protein>
<feature type="transmembrane region" description="Helical" evidence="1">
    <location>
        <begin position="220"/>
        <end position="235"/>
    </location>
</feature>
<dbReference type="EMBL" id="PFNG01000030">
    <property type="protein sequence ID" value="PIZ42066.1"/>
    <property type="molecule type" value="Genomic_DNA"/>
</dbReference>
<sequence length="447" mass="49025">MKRAHNTRRLNIFSPEIFLPVFVAAFYLAGLVLVQFSLRALVVVTIGIAVYLAVTMLTGRFVDGRGSGMPSEQGFLPEGYFERLLLALLVVFLVDLALKGALPITIRVPLYLVFISGVFLLLGRVGSKLTGFHYLALGLVMILVYVVPAFARYGLYGVYLNRTGGLMPAFLVGMGTITTIYGLLKIASGLTKNRLFAMIGFITLIAGPLMAAIIGYRAYAIIYIMPLIFQYYLERKPAYGIKAGGKAAAVIIAIFLYTYFATSVARGAIYAMVPLDPGKAPERVVASMNAGHYTDKDMVVTNKEARQKFITRPLFTYRVFLDVLDRSFPWGTSHGKLILSLMPGITKGRATTISILKKPLSTSFFGLSFLEFGFAGVAFYAALLGFCLAVLSRLKDLKVYALVLTIIMLWLDTGPSVWWHWLPFVSAVVIFVAALSVDLIKPKIAGP</sequence>
<proteinExistence type="predicted"/>
<feature type="transmembrane region" description="Helical" evidence="1">
    <location>
        <begin position="397"/>
        <end position="413"/>
    </location>
</feature>
<dbReference type="Pfam" id="PF01901">
    <property type="entry name" value="O_anti_polymase"/>
    <property type="match status" value="1"/>
</dbReference>
<feature type="transmembrane region" description="Helical" evidence="1">
    <location>
        <begin position="419"/>
        <end position="440"/>
    </location>
</feature>
<name>A0A2M7TAQ8_9ACTN</name>